<feature type="region of interest" description="Disordered" evidence="1">
    <location>
        <begin position="201"/>
        <end position="274"/>
    </location>
</feature>
<dbReference type="VEuPathDB" id="FungiDB:SeMB42_g04529"/>
<evidence type="ECO:0008006" key="6">
    <source>
        <dbReference type="Google" id="ProtNLM"/>
    </source>
</evidence>
<dbReference type="OrthoDB" id="10554253at2759"/>
<evidence type="ECO:0000313" key="3">
    <source>
        <dbReference type="EMBL" id="TPX46122.1"/>
    </source>
</evidence>
<proteinExistence type="predicted"/>
<evidence type="ECO:0000313" key="5">
    <source>
        <dbReference type="Proteomes" id="UP000320475"/>
    </source>
</evidence>
<feature type="compositionally biased region" description="Basic and acidic residues" evidence="1">
    <location>
        <begin position="1"/>
        <end position="15"/>
    </location>
</feature>
<sequence>MTERNILPADRKPEPYSDSINTDDYTLSHDPFRLVFSNPATHHNMHSTASSSIQPPTATYLDQFQPNRIPAPLSIDYDGDESDDLASRSLMHHPPPLHHRPSLLGNSLSPIGSPLLKRPYDSVIAYDDADRLHHHHQRPRLSISRPSSQHPSPTGSPKIANLSSTIKLQSPNGLVPLPTDIPLASSSSTEVTQQQIATALGLVLERSPAPDEDAPTEDEGRPSVEVDSNTELAATDDEYVDKSDDDYEYRGRSRSPLTGARRGSRFQARGPSSRATAIPITAGYSNAAAYNPNYRGFAGRRRGALNARASRFENYDPATMAARVPLMLPPEQRSEPTALEQRHTAVSIDDPYMTYLKNESAEAVLKKWTEEEIEQLDAGLHLLGPKGGAKAGHYYGGVRVQYKSQDWLGAAAKAVPTKSTRDVVQFYYMFRNKLPWWRARAADKYRRKMAVEDREYEKATNSAREWAERCEDEIERLARVESGGGIRRSERANAGQKRKKKGFVEEDYFIDDDALIQKQVML</sequence>
<feature type="region of interest" description="Disordered" evidence="1">
    <location>
        <begin position="71"/>
        <end position="105"/>
    </location>
</feature>
<evidence type="ECO:0000256" key="1">
    <source>
        <dbReference type="SAM" id="MobiDB-lite"/>
    </source>
</evidence>
<dbReference type="EMBL" id="QEAN01000186">
    <property type="protein sequence ID" value="TPX43876.1"/>
    <property type="molecule type" value="Genomic_DNA"/>
</dbReference>
<feature type="compositionally biased region" description="Polar residues" evidence="1">
    <location>
        <begin position="144"/>
        <end position="160"/>
    </location>
</feature>
<organism evidence="2 4">
    <name type="scientific">Synchytrium endobioticum</name>
    <dbReference type="NCBI Taxonomy" id="286115"/>
    <lineage>
        <taxon>Eukaryota</taxon>
        <taxon>Fungi</taxon>
        <taxon>Fungi incertae sedis</taxon>
        <taxon>Chytridiomycota</taxon>
        <taxon>Chytridiomycota incertae sedis</taxon>
        <taxon>Chytridiomycetes</taxon>
        <taxon>Synchytriales</taxon>
        <taxon>Synchytriaceae</taxon>
        <taxon>Synchytrium</taxon>
    </lineage>
</organism>
<feature type="region of interest" description="Disordered" evidence="1">
    <location>
        <begin position="1"/>
        <end position="23"/>
    </location>
</feature>
<evidence type="ECO:0000313" key="2">
    <source>
        <dbReference type="EMBL" id="TPX43876.1"/>
    </source>
</evidence>
<comment type="caution">
    <text evidence="2">The sequence shown here is derived from an EMBL/GenBank/DDBJ whole genome shotgun (WGS) entry which is preliminary data.</text>
</comment>
<dbReference type="CDD" id="cd00167">
    <property type="entry name" value="SANT"/>
    <property type="match status" value="1"/>
</dbReference>
<dbReference type="Proteomes" id="UP000317494">
    <property type="component" value="Unassembled WGS sequence"/>
</dbReference>
<dbReference type="Proteomes" id="UP000320475">
    <property type="component" value="Unassembled WGS sequence"/>
</dbReference>
<accession>A0A507CXI1</accession>
<feature type="region of interest" description="Disordered" evidence="1">
    <location>
        <begin position="133"/>
        <end position="160"/>
    </location>
</feature>
<dbReference type="AlphaFoldDB" id="A0A507CXI1"/>
<evidence type="ECO:0000313" key="4">
    <source>
        <dbReference type="Proteomes" id="UP000317494"/>
    </source>
</evidence>
<dbReference type="EMBL" id="QEAM01000114">
    <property type="protein sequence ID" value="TPX46122.1"/>
    <property type="molecule type" value="Genomic_DNA"/>
</dbReference>
<protein>
    <recommendedName>
        <fullName evidence="6">SANT domain-containing protein</fullName>
    </recommendedName>
</protein>
<name>A0A507CXI1_9FUNG</name>
<reference evidence="4 5" key="1">
    <citation type="journal article" date="2019" name="Sci. Rep.">
        <title>Comparative genomics of chytrid fungi reveal insights into the obligate biotrophic and pathogenic lifestyle of Synchytrium endobioticum.</title>
        <authorList>
            <person name="van de Vossenberg B.T.L.H."/>
            <person name="Warris S."/>
            <person name="Nguyen H.D.T."/>
            <person name="van Gent-Pelzer M.P.E."/>
            <person name="Joly D.L."/>
            <person name="van de Geest H.C."/>
            <person name="Bonants P.J.M."/>
            <person name="Smith D.S."/>
            <person name="Levesque C.A."/>
            <person name="van der Lee T.A.J."/>
        </authorList>
    </citation>
    <scope>NUCLEOTIDE SEQUENCE [LARGE SCALE GENOMIC DNA]</scope>
    <source>
        <strain evidence="3 5">LEV6574</strain>
        <strain evidence="2 4">MB42</strain>
    </source>
</reference>
<keyword evidence="4" id="KW-1185">Reference proteome</keyword>
<feature type="compositionally biased region" description="Acidic residues" evidence="1">
    <location>
        <begin position="234"/>
        <end position="247"/>
    </location>
</feature>
<dbReference type="InterPro" id="IPR001005">
    <property type="entry name" value="SANT/Myb"/>
</dbReference>
<gene>
    <name evidence="3" type="ORF">SeLEV6574_g03413</name>
    <name evidence="2" type="ORF">SeMB42_g04529</name>
</gene>